<evidence type="ECO:0000313" key="2">
    <source>
        <dbReference type="Proteomes" id="UP001152320"/>
    </source>
</evidence>
<proteinExistence type="predicted"/>
<reference evidence="1" key="1">
    <citation type="submission" date="2021-10" db="EMBL/GenBank/DDBJ databases">
        <title>Tropical sea cucumber genome reveals ecological adaptation and Cuvierian tubules defense mechanism.</title>
        <authorList>
            <person name="Chen T."/>
        </authorList>
    </citation>
    <scope>NUCLEOTIDE SEQUENCE</scope>
    <source>
        <strain evidence="1">Nanhai2018</strain>
        <tissue evidence="1">Muscle</tissue>
    </source>
</reference>
<dbReference type="AlphaFoldDB" id="A0A9Q0YHL4"/>
<protein>
    <submittedName>
        <fullName evidence="1">Uncharacterized protein</fullName>
    </submittedName>
</protein>
<evidence type="ECO:0000313" key="1">
    <source>
        <dbReference type="EMBL" id="KAJ8018871.1"/>
    </source>
</evidence>
<gene>
    <name evidence="1" type="ORF">HOLleu_42908</name>
</gene>
<keyword evidence="2" id="KW-1185">Reference proteome</keyword>
<name>A0A9Q0YHL4_HOLLE</name>
<organism evidence="1 2">
    <name type="scientific">Holothuria leucospilota</name>
    <name type="common">Black long sea cucumber</name>
    <name type="synonym">Mertensiothuria leucospilota</name>
    <dbReference type="NCBI Taxonomy" id="206669"/>
    <lineage>
        <taxon>Eukaryota</taxon>
        <taxon>Metazoa</taxon>
        <taxon>Echinodermata</taxon>
        <taxon>Eleutherozoa</taxon>
        <taxon>Echinozoa</taxon>
        <taxon>Holothuroidea</taxon>
        <taxon>Aspidochirotacea</taxon>
        <taxon>Aspidochirotida</taxon>
        <taxon>Holothuriidae</taxon>
        <taxon>Holothuria</taxon>
    </lineage>
</organism>
<dbReference type="Proteomes" id="UP001152320">
    <property type="component" value="Unassembled WGS sequence"/>
</dbReference>
<dbReference type="EMBL" id="JAIZAY010000161">
    <property type="protein sequence ID" value="KAJ8018871.1"/>
    <property type="molecule type" value="Genomic_DNA"/>
</dbReference>
<comment type="caution">
    <text evidence="1">The sequence shown here is derived from an EMBL/GenBank/DDBJ whole genome shotgun (WGS) entry which is preliminary data.</text>
</comment>
<accession>A0A9Q0YHL4</accession>
<sequence>MCRGVRRKVRSTCQPSDGFYLKCLLYYCTVRHPPVGRGLEGTTEYTEPDYRLDKCHSFRSR</sequence>